<feature type="transmembrane region" description="Helical" evidence="6">
    <location>
        <begin position="12"/>
        <end position="33"/>
    </location>
</feature>
<evidence type="ECO:0000256" key="2">
    <source>
        <dbReference type="ARBA" id="ARBA00022475"/>
    </source>
</evidence>
<dbReference type="GO" id="GO:0022857">
    <property type="term" value="F:transmembrane transporter activity"/>
    <property type="evidence" value="ECO:0007669"/>
    <property type="project" value="InterPro"/>
</dbReference>
<feature type="transmembrane region" description="Helical" evidence="6">
    <location>
        <begin position="251"/>
        <end position="280"/>
    </location>
</feature>
<name>A0A271KAX5_9HYPH</name>
<evidence type="ECO:0000313" key="8">
    <source>
        <dbReference type="Proteomes" id="UP000215931"/>
    </source>
</evidence>
<proteinExistence type="predicted"/>
<dbReference type="CDD" id="cd06579">
    <property type="entry name" value="TM_PBP1_transp_AraH_like"/>
    <property type="match status" value="1"/>
</dbReference>
<comment type="caution">
    <text evidence="7">The sequence shown here is derived from an EMBL/GenBank/DDBJ whole genome shotgun (WGS) entry which is preliminary data.</text>
</comment>
<feature type="transmembrane region" description="Helical" evidence="6">
    <location>
        <begin position="213"/>
        <end position="231"/>
    </location>
</feature>
<dbReference type="Proteomes" id="UP000215931">
    <property type="component" value="Unassembled WGS sequence"/>
</dbReference>
<protein>
    <submittedName>
        <fullName evidence="7">Sugar ABC transporter</fullName>
    </submittedName>
</protein>
<evidence type="ECO:0000256" key="5">
    <source>
        <dbReference type="ARBA" id="ARBA00023136"/>
    </source>
</evidence>
<sequence>MTVKQLTHTQGLGAIIGVVIMLAAFTMIDFSGWWTRQTIANVVQFTAILGFVAMGQALVIMCKEIDLSVGSVYGLAGVAFITLEPTLGVPGSLLAALVIAALAGLIQAIAVVKGQLPSMIVTLGGLFTARGIIYVWTGGSVHNFSEAARNHPVTRLLGGELFGIEAAIFWLIAVGLALNLLLWATPFGNQLLATGGSKESAESRGVRSDRVKVAAFVLCALLAGFAGVLTLCDRPQTHVTLGELMELEAISAAVIGGCLLAGGRGSLVGAVLGAFIVVSFRYELIALGAPSSWYITFVGVVLIVAVIFNQILARRLGHSV</sequence>
<dbReference type="InterPro" id="IPR001851">
    <property type="entry name" value="ABC_transp_permease"/>
</dbReference>
<evidence type="ECO:0000256" key="6">
    <source>
        <dbReference type="SAM" id="Phobius"/>
    </source>
</evidence>
<dbReference type="OrthoDB" id="7284468at2"/>
<feature type="transmembrane region" description="Helical" evidence="6">
    <location>
        <begin position="93"/>
        <end position="112"/>
    </location>
</feature>
<keyword evidence="2" id="KW-1003">Cell membrane</keyword>
<keyword evidence="3 6" id="KW-0812">Transmembrane</keyword>
<dbReference type="PANTHER" id="PTHR32196">
    <property type="entry name" value="ABC TRANSPORTER PERMEASE PROTEIN YPHD-RELATED-RELATED"/>
    <property type="match status" value="1"/>
</dbReference>
<feature type="transmembrane region" description="Helical" evidence="6">
    <location>
        <begin position="119"/>
        <end position="141"/>
    </location>
</feature>
<feature type="transmembrane region" description="Helical" evidence="6">
    <location>
        <begin position="67"/>
        <end position="87"/>
    </location>
</feature>
<reference evidence="7 8" key="1">
    <citation type="submission" date="2017-08" db="EMBL/GenBank/DDBJ databases">
        <title>Mesorhizobium wenxinae sp. nov., a novel rhizobial species isolated from root nodules of chickpea (Cicer arietinum L.).</title>
        <authorList>
            <person name="Zhang J."/>
        </authorList>
    </citation>
    <scope>NUCLEOTIDE SEQUENCE [LARGE SCALE GENOMIC DNA]</scope>
    <source>
        <strain evidence="8">WYCCWR 10019</strain>
    </source>
</reference>
<feature type="transmembrane region" description="Helical" evidence="6">
    <location>
        <begin position="292"/>
        <end position="312"/>
    </location>
</feature>
<dbReference type="Pfam" id="PF02653">
    <property type="entry name" value="BPD_transp_2"/>
    <property type="match status" value="1"/>
</dbReference>
<accession>A0A271KAX5</accession>
<gene>
    <name evidence="7" type="ORF">CIT31_24370</name>
</gene>
<evidence type="ECO:0000256" key="1">
    <source>
        <dbReference type="ARBA" id="ARBA00004651"/>
    </source>
</evidence>
<evidence type="ECO:0000256" key="4">
    <source>
        <dbReference type="ARBA" id="ARBA00022989"/>
    </source>
</evidence>
<evidence type="ECO:0000256" key="3">
    <source>
        <dbReference type="ARBA" id="ARBA00022692"/>
    </source>
</evidence>
<dbReference type="EMBL" id="NPKH01000030">
    <property type="protein sequence ID" value="PAP92932.1"/>
    <property type="molecule type" value="Genomic_DNA"/>
</dbReference>
<dbReference type="AlphaFoldDB" id="A0A271KAX5"/>
<feature type="transmembrane region" description="Helical" evidence="6">
    <location>
        <begin position="39"/>
        <end position="60"/>
    </location>
</feature>
<dbReference type="RefSeq" id="WP_095520711.1">
    <property type="nucleotide sequence ID" value="NZ_NPKH01000030.1"/>
</dbReference>
<keyword evidence="5 6" id="KW-0472">Membrane</keyword>
<comment type="subcellular location">
    <subcellularLocation>
        <location evidence="1">Cell membrane</location>
        <topology evidence="1">Multi-pass membrane protein</topology>
    </subcellularLocation>
</comment>
<keyword evidence="4 6" id="KW-1133">Transmembrane helix</keyword>
<organism evidence="7 8">
    <name type="scientific">Mesorhizobium wenxiniae</name>
    <dbReference type="NCBI Taxonomy" id="2014805"/>
    <lineage>
        <taxon>Bacteria</taxon>
        <taxon>Pseudomonadati</taxon>
        <taxon>Pseudomonadota</taxon>
        <taxon>Alphaproteobacteria</taxon>
        <taxon>Hyphomicrobiales</taxon>
        <taxon>Phyllobacteriaceae</taxon>
        <taxon>Mesorhizobium</taxon>
    </lineage>
</organism>
<evidence type="ECO:0000313" key="7">
    <source>
        <dbReference type="EMBL" id="PAP92932.1"/>
    </source>
</evidence>
<dbReference type="GO" id="GO:0005886">
    <property type="term" value="C:plasma membrane"/>
    <property type="evidence" value="ECO:0007669"/>
    <property type="project" value="UniProtKB-SubCell"/>
</dbReference>
<keyword evidence="8" id="KW-1185">Reference proteome</keyword>
<feature type="transmembrane region" description="Helical" evidence="6">
    <location>
        <begin position="161"/>
        <end position="182"/>
    </location>
</feature>